<organism evidence="1 2">
    <name type="scientific">Mesomycoplasma ovipneumoniae 14811</name>
    <dbReference type="NCBI Taxonomy" id="1188239"/>
    <lineage>
        <taxon>Bacteria</taxon>
        <taxon>Bacillati</taxon>
        <taxon>Mycoplasmatota</taxon>
        <taxon>Mycoplasmoidales</taxon>
        <taxon>Metamycoplasmataceae</taxon>
        <taxon>Mesomycoplasma</taxon>
    </lineage>
</organism>
<sequence length="363" mass="43898">MTIKNYTTKIQKTTKKTKKVFCSNSSYLFYVFWVIRDFEFKKKAKKKGELCKFLDVRQILQKLNENWPTKTWNIKTIYKVLNYLAKENIIETQKIVNKLIVVSVLDWKKYYIPKKVLDLCIGFENLVSASYFRVYQYLKNLAIRNFKFTKWENDNYQVENSYTYFQNLGLSNETISKALKWFVDNNIQIEFENKVISKKWIHSVNLDKNTFYKGIKCEKQLISISLKNVKKILYRVYQNNKAYFWSKNVFEWKVAKTVVVKIKKIFEYMIKRPCYLLKKAKKGLTYLPCWCKNNGAHQEITYKIPKYKSFYQDKRLIIRHQGLNSDFWWFKLDYTVKKLKTKYNSIFSISPKIGLHMLKKNYK</sequence>
<accession>A0A014MHA8</accession>
<name>A0A014MHA8_9BACT</name>
<evidence type="ECO:0000313" key="1">
    <source>
        <dbReference type="EMBL" id="EXU60950.1"/>
    </source>
</evidence>
<dbReference type="eggNOG" id="ENOG5030NF2">
    <property type="taxonomic scope" value="Bacteria"/>
</dbReference>
<comment type="caution">
    <text evidence="1">The sequence shown here is derived from an EMBL/GenBank/DDBJ whole genome shotgun (WGS) entry which is preliminary data.</text>
</comment>
<protein>
    <submittedName>
        <fullName evidence="1">Uncharacterized protein</fullName>
    </submittedName>
</protein>
<dbReference type="RefSeq" id="WP_230577127.1">
    <property type="nucleotide sequence ID" value="NZ_JFAD01000029.1"/>
</dbReference>
<dbReference type="EMBL" id="JFAD01000029">
    <property type="protein sequence ID" value="EXU60950.1"/>
    <property type="molecule type" value="Genomic_DNA"/>
</dbReference>
<evidence type="ECO:0000313" key="2">
    <source>
        <dbReference type="Proteomes" id="UP000020977"/>
    </source>
</evidence>
<dbReference type="AlphaFoldDB" id="A0A014MHA8"/>
<dbReference type="STRING" id="1188239.MOVI_5720"/>
<reference evidence="1 2" key="1">
    <citation type="submission" date="2014-03" db="EMBL/GenBank/DDBJ databases">
        <title>Genome sequence of Mycoplasma ovipneumoniae strain 14811.</title>
        <authorList>
            <person name="Sirand-Pugnet P."/>
            <person name="Breton M."/>
            <person name="Dordet-Frisoni E."/>
            <person name="Baranowski E."/>
            <person name="Barre A."/>
            <person name="Couture C."/>
            <person name="Dupuy V."/>
            <person name="Gaurivaud P."/>
            <person name="Jacob D."/>
            <person name="Lemaitre C."/>
            <person name="Manso-Silvan L."/>
            <person name="Nikolski M."/>
            <person name="Nouvel L.-X."/>
            <person name="Poumarat F."/>
            <person name="Tardy F."/>
            <person name="Thebault P."/>
            <person name="Theil S."/>
            <person name="Citti C."/>
            <person name="Thiaucourt F."/>
            <person name="Blanchard A."/>
        </authorList>
    </citation>
    <scope>NUCLEOTIDE SEQUENCE [LARGE SCALE GENOMIC DNA]</scope>
    <source>
        <strain evidence="1 2">14811</strain>
    </source>
</reference>
<proteinExistence type="predicted"/>
<dbReference type="Proteomes" id="UP000020977">
    <property type="component" value="Unassembled WGS sequence"/>
</dbReference>
<gene>
    <name evidence="1" type="ORF">MOVI_5720</name>
</gene>